<dbReference type="Proteomes" id="UP001418796">
    <property type="component" value="Unassembled WGS sequence"/>
</dbReference>
<keyword evidence="3" id="KW-1185">Reference proteome</keyword>
<dbReference type="EMBL" id="JBCITK010000001">
    <property type="protein sequence ID" value="MEN0643531.1"/>
    <property type="molecule type" value="Genomic_DNA"/>
</dbReference>
<evidence type="ECO:0000313" key="3">
    <source>
        <dbReference type="Proteomes" id="UP001418796"/>
    </source>
</evidence>
<feature type="transmembrane region" description="Helical" evidence="1">
    <location>
        <begin position="61"/>
        <end position="80"/>
    </location>
</feature>
<keyword evidence="1" id="KW-0472">Membrane</keyword>
<gene>
    <name evidence="2" type="ORF">MKY91_10270</name>
</gene>
<comment type="caution">
    <text evidence="2">The sequence shown here is derived from an EMBL/GenBank/DDBJ whole genome shotgun (WGS) entry which is preliminary data.</text>
</comment>
<sequence>MITTFVQTAVIDIEFFAPLLCLLGQLLNRIAYVKLPFLPSWWLSAGLYLSKCMTYRQSTVLGILMGICYGFAVIGTVSSLKQSWLSFRLFL</sequence>
<dbReference type="RefSeq" id="WP_203086833.1">
    <property type="nucleotide sequence ID" value="NZ_JAEUZA010000001.1"/>
</dbReference>
<reference evidence="2 3" key="1">
    <citation type="submission" date="2024-03" db="EMBL/GenBank/DDBJ databases">
        <title>Bacilli Hybrid Assemblies.</title>
        <authorList>
            <person name="Kovac J."/>
        </authorList>
    </citation>
    <scope>NUCLEOTIDE SEQUENCE [LARGE SCALE GENOMIC DNA]</scope>
    <source>
        <strain evidence="2 3">FSL R7-0666</strain>
    </source>
</reference>
<organism evidence="2 3">
    <name type="scientific">Alkalicoccobacillus gibsonii</name>
    <dbReference type="NCBI Taxonomy" id="79881"/>
    <lineage>
        <taxon>Bacteria</taxon>
        <taxon>Bacillati</taxon>
        <taxon>Bacillota</taxon>
        <taxon>Bacilli</taxon>
        <taxon>Bacillales</taxon>
        <taxon>Bacillaceae</taxon>
        <taxon>Alkalicoccobacillus</taxon>
    </lineage>
</organism>
<proteinExistence type="predicted"/>
<protein>
    <submittedName>
        <fullName evidence="2">Uncharacterized protein</fullName>
    </submittedName>
</protein>
<evidence type="ECO:0000256" key="1">
    <source>
        <dbReference type="SAM" id="Phobius"/>
    </source>
</evidence>
<accession>A0ABU9VI00</accession>
<keyword evidence="1" id="KW-0812">Transmembrane</keyword>
<evidence type="ECO:0000313" key="2">
    <source>
        <dbReference type="EMBL" id="MEN0643531.1"/>
    </source>
</evidence>
<keyword evidence="1" id="KW-1133">Transmembrane helix</keyword>
<name>A0ABU9VI00_9BACI</name>